<dbReference type="Pfam" id="PF24517">
    <property type="entry name" value="CBM96"/>
    <property type="match status" value="1"/>
</dbReference>
<evidence type="ECO:0000256" key="2">
    <source>
        <dbReference type="ARBA" id="ARBA00022525"/>
    </source>
</evidence>
<organism evidence="5 6">
    <name type="scientific">Streptomyces indiaensis</name>
    <dbReference type="NCBI Taxonomy" id="284033"/>
    <lineage>
        <taxon>Bacteria</taxon>
        <taxon>Bacillati</taxon>
        <taxon>Actinomycetota</taxon>
        <taxon>Actinomycetes</taxon>
        <taxon>Kitasatosporales</taxon>
        <taxon>Streptomycetaceae</taxon>
        <taxon>Streptomyces</taxon>
    </lineage>
</organism>
<dbReference type="EMBL" id="BAAART010000055">
    <property type="protein sequence ID" value="GAA2229987.1"/>
    <property type="molecule type" value="Genomic_DNA"/>
</dbReference>
<feature type="domain" description="Carbohydrate-binding module family 96" evidence="4">
    <location>
        <begin position="13"/>
        <end position="104"/>
    </location>
</feature>
<sequence>MAQTGPRNIIKRLQDTYITNADNADHSQGHLLHVGTPDNGTTKYRSFMHFDVSKLRGAPISKATLRVYNSFVSECDAKAWMGVYPVTQPWNQSTITWANQPTVGAGKGTWFGLGHPSCPDVPKKTNPAASNGIQRIDITDWVKAWANDASFPNYGIRFSAQEDTSASYKDFCSMNPVSADYACHAAYNAPTLEVEFNTGSTPIISGNVHGPTYPNNYPTAHSALEFLDSTDPDVWPASGPYQRWIPDTYHSVFDTTLKGDSWAGGTSHKLRPGGTHGGQVLVTGDGTSGFIGVIPYPALAGYHWAINVGDPNDLHGVEMLPDGTVIAAFAERTFGSEGIKGGLAVYSKAQGTPGNWSATPVQATSLAGAHEVLYDPSSNSVWAVGDELLVRYDYTDGRLKWGESWPLPKQAGGSKAYGHEITPVYGNPDRFWIGANAGIVQFSKSGAADCYDDSQGAWPLPEYVTGDAEKHWCTNYANRAQVAKRTVIKSVGNDPTTDRVISTCSAGCPETQDRPGTNSWDTAWIRFIGTSGPYSIHSANILDRRYKATWAVPAYQ</sequence>
<gene>
    <name evidence="5" type="ORF">GCM10010104_23870</name>
</gene>
<comment type="caution">
    <text evidence="5">The sequence shown here is derived from an EMBL/GenBank/DDBJ whole genome shotgun (WGS) entry which is preliminary data.</text>
</comment>
<keyword evidence="3" id="KW-0732">Signal</keyword>
<comment type="subcellular location">
    <subcellularLocation>
        <location evidence="1">Secreted</location>
    </subcellularLocation>
</comment>
<proteinExistence type="predicted"/>
<dbReference type="NCBIfam" id="NF033679">
    <property type="entry name" value="DNRLRE_dom"/>
    <property type="match status" value="1"/>
</dbReference>
<evidence type="ECO:0000256" key="1">
    <source>
        <dbReference type="ARBA" id="ARBA00004613"/>
    </source>
</evidence>
<evidence type="ECO:0000313" key="5">
    <source>
        <dbReference type="EMBL" id="GAA2229987.1"/>
    </source>
</evidence>
<dbReference type="InterPro" id="IPR055372">
    <property type="entry name" value="CBM96"/>
</dbReference>
<accession>A0ABN3DFQ2</accession>
<keyword evidence="6" id="KW-1185">Reference proteome</keyword>
<name>A0ABN3DFQ2_9ACTN</name>
<evidence type="ECO:0000259" key="4">
    <source>
        <dbReference type="Pfam" id="PF24517"/>
    </source>
</evidence>
<dbReference type="Proteomes" id="UP001501474">
    <property type="component" value="Unassembled WGS sequence"/>
</dbReference>
<dbReference type="RefSeq" id="WP_234845171.1">
    <property type="nucleotide sequence ID" value="NZ_BAAART010000055.1"/>
</dbReference>
<evidence type="ECO:0000313" key="6">
    <source>
        <dbReference type="Proteomes" id="UP001501474"/>
    </source>
</evidence>
<protein>
    <recommendedName>
        <fullName evidence="4">Carbohydrate-binding module family 96 domain-containing protein</fullName>
    </recommendedName>
</protein>
<reference evidence="5 6" key="1">
    <citation type="journal article" date="2019" name="Int. J. Syst. Evol. Microbiol.">
        <title>The Global Catalogue of Microorganisms (GCM) 10K type strain sequencing project: providing services to taxonomists for standard genome sequencing and annotation.</title>
        <authorList>
            <consortium name="The Broad Institute Genomics Platform"/>
            <consortium name="The Broad Institute Genome Sequencing Center for Infectious Disease"/>
            <person name="Wu L."/>
            <person name="Ma J."/>
        </authorList>
    </citation>
    <scope>NUCLEOTIDE SEQUENCE [LARGE SCALE GENOMIC DNA]</scope>
    <source>
        <strain evidence="5 6">JCM 3053</strain>
    </source>
</reference>
<evidence type="ECO:0000256" key="3">
    <source>
        <dbReference type="ARBA" id="ARBA00022729"/>
    </source>
</evidence>
<keyword evidence="2" id="KW-0964">Secreted</keyword>